<organism evidence="3 4">
    <name type="scientific">Buddleja alternifolia</name>
    <dbReference type="NCBI Taxonomy" id="168488"/>
    <lineage>
        <taxon>Eukaryota</taxon>
        <taxon>Viridiplantae</taxon>
        <taxon>Streptophyta</taxon>
        <taxon>Embryophyta</taxon>
        <taxon>Tracheophyta</taxon>
        <taxon>Spermatophyta</taxon>
        <taxon>Magnoliopsida</taxon>
        <taxon>eudicotyledons</taxon>
        <taxon>Gunneridae</taxon>
        <taxon>Pentapetalae</taxon>
        <taxon>asterids</taxon>
        <taxon>lamiids</taxon>
        <taxon>Lamiales</taxon>
        <taxon>Scrophulariaceae</taxon>
        <taxon>Buddlejeae</taxon>
        <taxon>Buddleja</taxon>
    </lineage>
</organism>
<dbReference type="AlphaFoldDB" id="A0AAV6X0J8"/>
<keyword evidence="2" id="KW-1133">Transmembrane helix</keyword>
<accession>A0AAV6X0J8</accession>
<keyword evidence="4" id="KW-1185">Reference proteome</keyword>
<name>A0AAV6X0J8_9LAMI</name>
<feature type="region of interest" description="Disordered" evidence="1">
    <location>
        <begin position="140"/>
        <end position="217"/>
    </location>
</feature>
<keyword evidence="2" id="KW-0472">Membrane</keyword>
<feature type="compositionally biased region" description="Polar residues" evidence="1">
    <location>
        <begin position="148"/>
        <end position="161"/>
    </location>
</feature>
<evidence type="ECO:0000313" key="3">
    <source>
        <dbReference type="EMBL" id="KAG8376008.1"/>
    </source>
</evidence>
<gene>
    <name evidence="3" type="ORF">BUALT_Bualt09G0018300</name>
</gene>
<reference evidence="3" key="1">
    <citation type="submission" date="2019-10" db="EMBL/GenBank/DDBJ databases">
        <authorList>
            <person name="Zhang R."/>
            <person name="Pan Y."/>
            <person name="Wang J."/>
            <person name="Ma R."/>
            <person name="Yu S."/>
        </authorList>
    </citation>
    <scope>NUCLEOTIDE SEQUENCE</scope>
    <source>
        <strain evidence="3">LA-IB0</strain>
        <tissue evidence="3">Leaf</tissue>
    </source>
</reference>
<evidence type="ECO:0000256" key="2">
    <source>
        <dbReference type="SAM" id="Phobius"/>
    </source>
</evidence>
<feature type="compositionally biased region" description="Low complexity" evidence="1">
    <location>
        <begin position="204"/>
        <end position="217"/>
    </location>
</feature>
<dbReference type="EMBL" id="WHWC01000009">
    <property type="protein sequence ID" value="KAG8376008.1"/>
    <property type="molecule type" value="Genomic_DNA"/>
</dbReference>
<comment type="caution">
    <text evidence="3">The sequence shown here is derived from an EMBL/GenBank/DDBJ whole genome shotgun (WGS) entry which is preliminary data.</text>
</comment>
<evidence type="ECO:0000313" key="4">
    <source>
        <dbReference type="Proteomes" id="UP000826271"/>
    </source>
</evidence>
<feature type="transmembrane region" description="Helical" evidence="2">
    <location>
        <begin position="6"/>
        <end position="35"/>
    </location>
</feature>
<dbReference type="Proteomes" id="UP000826271">
    <property type="component" value="Unassembled WGS sequence"/>
</dbReference>
<evidence type="ECO:0000256" key="1">
    <source>
        <dbReference type="SAM" id="MobiDB-lite"/>
    </source>
</evidence>
<sequence length="217" mass="23482">MKVIMGATVVMVATVAIILGLVLVLLAELYCSLLLRRCPHHPRKSSSTPTNAAQLPNLSPTPSTLSPFYAPGVVRAPRSFLFPAPPQNLGDLEKQTLPQEASDHHQDGTNMEHLIYICNPIYVDGDDEAIIMVNNIDEVDTPYENETPDTYSPSRLDNNSPPLTPMKKLLPAEGPSSVSLRDARSICCSTSDSNSNDDHENGISSSSSASPRTSPSW</sequence>
<protein>
    <submittedName>
        <fullName evidence="3">Uncharacterized protein</fullName>
    </submittedName>
</protein>
<proteinExistence type="predicted"/>
<keyword evidence="2" id="KW-0812">Transmembrane</keyword>